<evidence type="ECO:0000259" key="3">
    <source>
        <dbReference type="Pfam" id="PF01471"/>
    </source>
</evidence>
<gene>
    <name evidence="4" type="ORF">ACFPIJ_32630</name>
</gene>
<dbReference type="Gene3D" id="1.10.101.10">
    <property type="entry name" value="PGBD-like superfamily/PGBD"/>
    <property type="match status" value="1"/>
</dbReference>
<feature type="chain" id="PRO_5045417333" evidence="2">
    <location>
        <begin position="21"/>
        <end position="367"/>
    </location>
</feature>
<comment type="caution">
    <text evidence="4">The sequence shown here is derived from an EMBL/GenBank/DDBJ whole genome shotgun (WGS) entry which is preliminary data.</text>
</comment>
<sequence>MNRKRTAVVAGIALAGVAGAGAVLVHQRTPGGGQQAAPRTPAATAEVVATDVARRQTVGGTLGRSGTYTVIAPGPGLLTWLPATGDVVGRGKPAYEIDGNPVILLFGDRPPWRAFQDGMTDGVDVRQLEDNLKALGYGTGFTVDQHFSADTYRAVRRWQQGSGLPVTGIVPLGQVLFVAGAVRIAGSDLRAGVSVGPGTAVVRGTGAQRAVTVQVSADVLARCKVGDAVVVTLPDGTLRPGTISVVGAVSRQQESSGPGGQSQGGGGGGQPTATVVITPTGDVGTALEDAQVQVGITVEAHRNVLVVPIPALRALSQVEYEVLVSDAAQTRHVTVKVGIFDQVAGLVEVSGPGLAAGQRVAVPTGTS</sequence>
<name>A0ABV9W673_9ACTN</name>
<evidence type="ECO:0000256" key="1">
    <source>
        <dbReference type="SAM" id="MobiDB-lite"/>
    </source>
</evidence>
<dbReference type="Gene3D" id="2.40.420.20">
    <property type="match status" value="1"/>
</dbReference>
<protein>
    <submittedName>
        <fullName evidence="4">Peptidoglycan-binding protein</fullName>
    </submittedName>
</protein>
<feature type="signal peptide" evidence="2">
    <location>
        <begin position="1"/>
        <end position="20"/>
    </location>
</feature>
<evidence type="ECO:0000313" key="4">
    <source>
        <dbReference type="EMBL" id="MFC5002566.1"/>
    </source>
</evidence>
<dbReference type="EMBL" id="JBHSIU010000041">
    <property type="protein sequence ID" value="MFC5002566.1"/>
    <property type="molecule type" value="Genomic_DNA"/>
</dbReference>
<proteinExistence type="predicted"/>
<feature type="compositionally biased region" description="Gly residues" evidence="1">
    <location>
        <begin position="257"/>
        <end position="270"/>
    </location>
</feature>
<accession>A0ABV9W673</accession>
<dbReference type="InterPro" id="IPR002477">
    <property type="entry name" value="Peptidoglycan-bd-like"/>
</dbReference>
<dbReference type="Proteomes" id="UP001595912">
    <property type="component" value="Unassembled WGS sequence"/>
</dbReference>
<feature type="domain" description="Peptidoglycan binding-like" evidence="3">
    <location>
        <begin position="122"/>
        <end position="170"/>
    </location>
</feature>
<keyword evidence="5" id="KW-1185">Reference proteome</keyword>
<keyword evidence="2" id="KW-0732">Signal</keyword>
<dbReference type="InterPro" id="IPR036366">
    <property type="entry name" value="PGBDSf"/>
</dbReference>
<dbReference type="RefSeq" id="WP_380120720.1">
    <property type="nucleotide sequence ID" value="NZ_JBHSIU010000041.1"/>
</dbReference>
<dbReference type="InterPro" id="IPR036365">
    <property type="entry name" value="PGBD-like_sf"/>
</dbReference>
<feature type="region of interest" description="Disordered" evidence="1">
    <location>
        <begin position="249"/>
        <end position="273"/>
    </location>
</feature>
<reference evidence="5" key="1">
    <citation type="journal article" date="2019" name="Int. J. Syst. Evol. Microbiol.">
        <title>The Global Catalogue of Microorganisms (GCM) 10K type strain sequencing project: providing services to taxonomists for standard genome sequencing and annotation.</title>
        <authorList>
            <consortium name="The Broad Institute Genomics Platform"/>
            <consortium name="The Broad Institute Genome Sequencing Center for Infectious Disease"/>
            <person name="Wu L."/>
            <person name="Ma J."/>
        </authorList>
    </citation>
    <scope>NUCLEOTIDE SEQUENCE [LARGE SCALE GENOMIC DNA]</scope>
    <source>
        <strain evidence="5">CGMCC 4.7152</strain>
    </source>
</reference>
<dbReference type="Pfam" id="PF01471">
    <property type="entry name" value="PG_binding_1"/>
    <property type="match status" value="1"/>
</dbReference>
<organism evidence="4 5">
    <name type="scientific">Dactylosporangium cerinum</name>
    <dbReference type="NCBI Taxonomy" id="1434730"/>
    <lineage>
        <taxon>Bacteria</taxon>
        <taxon>Bacillati</taxon>
        <taxon>Actinomycetota</taxon>
        <taxon>Actinomycetes</taxon>
        <taxon>Micromonosporales</taxon>
        <taxon>Micromonosporaceae</taxon>
        <taxon>Dactylosporangium</taxon>
    </lineage>
</organism>
<dbReference type="SUPFAM" id="SSF47090">
    <property type="entry name" value="PGBD-like"/>
    <property type="match status" value="1"/>
</dbReference>
<evidence type="ECO:0000313" key="5">
    <source>
        <dbReference type="Proteomes" id="UP001595912"/>
    </source>
</evidence>
<evidence type="ECO:0000256" key="2">
    <source>
        <dbReference type="SAM" id="SignalP"/>
    </source>
</evidence>